<evidence type="ECO:0000313" key="2">
    <source>
        <dbReference type="EMBL" id="KAE8241503.1"/>
    </source>
</evidence>
<feature type="compositionally biased region" description="Basic and acidic residues" evidence="1">
    <location>
        <begin position="189"/>
        <end position="198"/>
    </location>
</feature>
<organism evidence="2 3">
    <name type="scientific">Tilletia indica</name>
    <dbReference type="NCBI Taxonomy" id="43049"/>
    <lineage>
        <taxon>Eukaryota</taxon>
        <taxon>Fungi</taxon>
        <taxon>Dikarya</taxon>
        <taxon>Basidiomycota</taxon>
        <taxon>Ustilaginomycotina</taxon>
        <taxon>Exobasidiomycetes</taxon>
        <taxon>Tilletiales</taxon>
        <taxon>Tilletiaceae</taxon>
        <taxon>Tilletia</taxon>
    </lineage>
</organism>
<feature type="compositionally biased region" description="Low complexity" evidence="1">
    <location>
        <begin position="164"/>
        <end position="179"/>
    </location>
</feature>
<evidence type="ECO:0000313" key="3">
    <source>
        <dbReference type="Proteomes" id="UP000077521"/>
    </source>
</evidence>
<feature type="compositionally biased region" description="Low complexity" evidence="1">
    <location>
        <begin position="544"/>
        <end position="559"/>
    </location>
</feature>
<evidence type="ECO:0000256" key="1">
    <source>
        <dbReference type="SAM" id="MobiDB-lite"/>
    </source>
</evidence>
<dbReference type="Proteomes" id="UP000077521">
    <property type="component" value="Unassembled WGS sequence"/>
</dbReference>
<gene>
    <name evidence="2" type="ORF">A4X13_0g7386</name>
</gene>
<feature type="compositionally biased region" description="Basic and acidic residues" evidence="1">
    <location>
        <begin position="136"/>
        <end position="151"/>
    </location>
</feature>
<dbReference type="EMBL" id="LWDF02000899">
    <property type="protein sequence ID" value="KAE8241503.1"/>
    <property type="molecule type" value="Genomic_DNA"/>
</dbReference>
<proteinExistence type="predicted"/>
<feature type="compositionally biased region" description="Acidic residues" evidence="1">
    <location>
        <begin position="291"/>
        <end position="302"/>
    </location>
</feature>
<accession>A0A8T8SK15</accession>
<dbReference type="AlphaFoldDB" id="A0A8T8SK15"/>
<feature type="compositionally biased region" description="Polar residues" evidence="1">
    <location>
        <begin position="120"/>
        <end position="129"/>
    </location>
</feature>
<comment type="caution">
    <text evidence="2">The sequence shown here is derived from an EMBL/GenBank/DDBJ whole genome shotgun (WGS) entry which is preliminary data.</text>
</comment>
<protein>
    <submittedName>
        <fullName evidence="2">Uncharacterized protein</fullName>
    </submittedName>
</protein>
<feature type="region of interest" description="Disordered" evidence="1">
    <location>
        <begin position="77"/>
        <end position="601"/>
    </location>
</feature>
<feature type="region of interest" description="Disordered" evidence="1">
    <location>
        <begin position="1031"/>
        <end position="1095"/>
    </location>
</feature>
<feature type="compositionally biased region" description="Polar residues" evidence="1">
    <location>
        <begin position="1075"/>
        <end position="1089"/>
    </location>
</feature>
<name>A0A8T8SK15_9BASI</name>
<reference evidence="2" key="2">
    <citation type="journal article" date="2019" name="IMA Fungus">
        <title>Genome sequencing and comparison of five Tilletia species to identify candidate genes for the detection of regulated species infecting wheat.</title>
        <authorList>
            <person name="Nguyen H.D.T."/>
            <person name="Sultana T."/>
            <person name="Kesanakurti P."/>
            <person name="Hambleton S."/>
        </authorList>
    </citation>
    <scope>NUCLEOTIDE SEQUENCE</scope>
    <source>
        <strain evidence="2">DAOMC 236416</strain>
    </source>
</reference>
<reference evidence="2" key="1">
    <citation type="submission" date="2016-04" db="EMBL/GenBank/DDBJ databases">
        <authorList>
            <person name="Nguyen H.D."/>
            <person name="Samba Siva P."/>
            <person name="Cullis J."/>
            <person name="Levesque C.A."/>
            <person name="Hambleton S."/>
        </authorList>
    </citation>
    <scope>NUCLEOTIDE SEQUENCE</scope>
    <source>
        <strain evidence="2">DAOMC 236416</strain>
    </source>
</reference>
<sequence length="1095" mass="116113">MYIQNRCLAIRLPIEIQHAIVSAGTSAVRGRSDNEDVLQALEVVENKLGSFVTGGAGAALGTAGDGQDDDFEVVASRRGGEAPQLSENGRDVIGEGARPTNNTGPELRNNIPESDDVEQENNAQRTGSSVAGPRGDNPDDVGKDGQEERGTDQGGGPLGDTRGADSAASRRARSSSAASNLSIWSMDGPRLEGGKEADASGDVGRAPEARDDTPVLDSDGDEPEGRDDTPALDSDVDMGHGPTHTQAADDVDAMLLETAAGQVAPRRRSEVPESDSEAGSGPGSDHSTMDVDQEDEESDDPEGMGSPSKRQRLNRGGHGARPSATMEDMRGLFGGKDWGGKVDVAGKKRRSAAGPSSHKEDVGGGRHKTGERRSDGEGGLGDTFRDEDWAGFENAADEADREAEERRLGAEVGPQPGESTNADPTGMMRGLTIADTAGGDEGRNSSQTTPGRRKGRGASQTSPGRRKPSTSPDAPYRPTARPINPSFEVAKVLGAMGGKVAVPPNPNSGTRVDVEESSSGLSSEEDADPVDPTPSADKGKGKAPRPSSSPDSDNGSTSPVAPPKPPVTTGRGKGKDKATGTETDEEMAAEEGGGSKDPLGGTWRWWKEACNIILDMCRPGAADPVAAVATALQMAMGPRGQSHDIEPTALMRDSANDDVLLAMRTLERSYDLSASAGLPLLVDLCAFVITRREELVREQQEGLQGQLVARSANRSLAFKAANGSADSLFTKKGKFDDSRVSTTGARVLGVTTLLGSLAFLPLMLRSEEFQGWKTVRDAPAPRYYALSVLLRGGRPKVDDLQPAQRQLVDATVFAAKEILPRILQAYLWAVFMLYDDAVDKGKQDLRHVLFAAPLESAATELGRDPANFVAPQSPMIRVQPGMDQVEKPPLLLGLMSGYGDLKKPVVNPAYFMLFRNFNKIAEHKPDHKLEGLLLCNPLRDTRESFAEAIDPSYPLAPDTPVCQTRPGGPEMLQFVGPYCLQMGLDKNSSAVGQLISAVTERKPFVGPYPDLYTGAKLRQIEEERAAAITRTAGERFQPAQDDEDADAPTQGTSASRRLTGGEGQGGMVGSSQSSTRLALSQQAHSQRTPKTTRRR</sequence>
<keyword evidence="3" id="KW-1185">Reference proteome</keyword>